<name>A0A6G0W185_APHCR</name>
<dbReference type="AlphaFoldDB" id="A0A6G0W185"/>
<accession>A0A6G0W185</accession>
<dbReference type="Proteomes" id="UP000478052">
    <property type="component" value="Unassembled WGS sequence"/>
</dbReference>
<protein>
    <submittedName>
        <fullName evidence="1">Uncharacterized protein</fullName>
    </submittedName>
</protein>
<proteinExistence type="predicted"/>
<comment type="caution">
    <text evidence="1">The sequence shown here is derived from an EMBL/GenBank/DDBJ whole genome shotgun (WGS) entry which is preliminary data.</text>
</comment>
<reference evidence="1 2" key="1">
    <citation type="submission" date="2019-08" db="EMBL/GenBank/DDBJ databases">
        <title>Whole genome of Aphis craccivora.</title>
        <authorList>
            <person name="Voronova N.V."/>
            <person name="Shulinski R.S."/>
            <person name="Bandarenka Y.V."/>
            <person name="Zhorov D.G."/>
            <person name="Warner D."/>
        </authorList>
    </citation>
    <scope>NUCLEOTIDE SEQUENCE [LARGE SCALE GENOMIC DNA]</scope>
    <source>
        <strain evidence="1">180601</strain>
        <tissue evidence="1">Whole Body</tissue>
    </source>
</reference>
<gene>
    <name evidence="1" type="ORF">FWK35_00024265</name>
</gene>
<dbReference type="OrthoDB" id="10467292at2759"/>
<evidence type="ECO:0000313" key="2">
    <source>
        <dbReference type="Proteomes" id="UP000478052"/>
    </source>
</evidence>
<keyword evidence="2" id="KW-1185">Reference proteome</keyword>
<organism evidence="1 2">
    <name type="scientific">Aphis craccivora</name>
    <name type="common">Cowpea aphid</name>
    <dbReference type="NCBI Taxonomy" id="307492"/>
    <lineage>
        <taxon>Eukaryota</taxon>
        <taxon>Metazoa</taxon>
        <taxon>Ecdysozoa</taxon>
        <taxon>Arthropoda</taxon>
        <taxon>Hexapoda</taxon>
        <taxon>Insecta</taxon>
        <taxon>Pterygota</taxon>
        <taxon>Neoptera</taxon>
        <taxon>Paraneoptera</taxon>
        <taxon>Hemiptera</taxon>
        <taxon>Sternorrhyncha</taxon>
        <taxon>Aphidomorpha</taxon>
        <taxon>Aphidoidea</taxon>
        <taxon>Aphididae</taxon>
        <taxon>Aphidini</taxon>
        <taxon>Aphis</taxon>
        <taxon>Aphis</taxon>
    </lineage>
</organism>
<evidence type="ECO:0000313" key="1">
    <source>
        <dbReference type="EMBL" id="KAF0717114.1"/>
    </source>
</evidence>
<dbReference type="EMBL" id="VUJU01009875">
    <property type="protein sequence ID" value="KAF0717114.1"/>
    <property type="molecule type" value="Genomic_DNA"/>
</dbReference>
<sequence length="347" mass="38780">MFSTVQTDSDVSKFFGNYGKRTTIRTDIDTFENGQSWDQTESQSGTTELGTLLYEKSEADEFFEELERFISTDEYGDSDTDSGRNTRNYERQTASLSYVGITNDKFTETLAPEEVDDLFTGDSDTDERDGDINRSAVSTGVLKVVDEYTPKDQNVLQRAADKLVNYNWPGNVCYVSDVVVPPGRDGVVRFVDDICRYIEFYRKQPFVVVSEHDNTTTMSTSLTPVCRQTKLVGAHGSSAVAISESIDESIFENAFMRATLEVATSRPLCDIFVQTDASQKKCTSQMEQDTIYSKEGLVVACVNEGTWDVFGGKSILRRSDAGSRGHIGRRLQTAKQKNGIDVDYLFP</sequence>